<dbReference type="Proteomes" id="UP000479293">
    <property type="component" value="Unassembled WGS sequence"/>
</dbReference>
<dbReference type="InterPro" id="IPR036942">
    <property type="entry name" value="Beta-barrel_TonB_sf"/>
</dbReference>
<dbReference type="RefSeq" id="WP_152762157.1">
    <property type="nucleotide sequence ID" value="NZ_WHLY01000002.1"/>
</dbReference>
<dbReference type="NCBIfam" id="TIGR04057">
    <property type="entry name" value="SusC_RagA_signa"/>
    <property type="match status" value="1"/>
</dbReference>
<feature type="signal peptide" evidence="8">
    <location>
        <begin position="1"/>
        <end position="21"/>
    </location>
</feature>
<gene>
    <name evidence="10" type="ORF">GBK04_18380</name>
</gene>
<keyword evidence="2 7" id="KW-0813">Transport</keyword>
<dbReference type="InterPro" id="IPR039426">
    <property type="entry name" value="TonB-dep_rcpt-like"/>
</dbReference>
<dbReference type="Gene3D" id="2.170.130.10">
    <property type="entry name" value="TonB-dependent receptor, plug domain"/>
    <property type="match status" value="1"/>
</dbReference>
<evidence type="ECO:0000256" key="6">
    <source>
        <dbReference type="ARBA" id="ARBA00023237"/>
    </source>
</evidence>
<dbReference type="InterPro" id="IPR023996">
    <property type="entry name" value="TonB-dep_OMP_SusC/RagA"/>
</dbReference>
<proteinExistence type="inferred from homology"/>
<dbReference type="InterPro" id="IPR023997">
    <property type="entry name" value="TonB-dep_OMP_SusC/RagA_CS"/>
</dbReference>
<evidence type="ECO:0000313" key="10">
    <source>
        <dbReference type="EMBL" id="MPR35263.1"/>
    </source>
</evidence>
<dbReference type="Pfam" id="PF07715">
    <property type="entry name" value="Plug"/>
    <property type="match status" value="1"/>
</dbReference>
<dbReference type="InterPro" id="IPR008969">
    <property type="entry name" value="CarboxyPept-like_regulatory"/>
</dbReference>
<evidence type="ECO:0000256" key="5">
    <source>
        <dbReference type="ARBA" id="ARBA00023136"/>
    </source>
</evidence>
<reference evidence="10 11" key="1">
    <citation type="submission" date="2019-10" db="EMBL/GenBank/DDBJ databases">
        <title>Draft Genome Sequence of Cytophagaceae sp. SJW1-29.</title>
        <authorList>
            <person name="Choi A."/>
        </authorList>
    </citation>
    <scope>NUCLEOTIDE SEQUENCE [LARGE SCALE GENOMIC DNA]</scope>
    <source>
        <strain evidence="10 11">SJW1-29</strain>
    </source>
</reference>
<evidence type="ECO:0000256" key="7">
    <source>
        <dbReference type="PROSITE-ProRule" id="PRU01360"/>
    </source>
</evidence>
<dbReference type="InterPro" id="IPR037066">
    <property type="entry name" value="Plug_dom_sf"/>
</dbReference>
<organism evidence="10 11">
    <name type="scientific">Salmonirosea aquatica</name>
    <dbReference type="NCBI Taxonomy" id="2654236"/>
    <lineage>
        <taxon>Bacteria</taxon>
        <taxon>Pseudomonadati</taxon>
        <taxon>Bacteroidota</taxon>
        <taxon>Cytophagia</taxon>
        <taxon>Cytophagales</taxon>
        <taxon>Spirosomataceae</taxon>
        <taxon>Salmonirosea</taxon>
    </lineage>
</organism>
<name>A0A7C9BIR6_9BACT</name>
<evidence type="ECO:0000256" key="1">
    <source>
        <dbReference type="ARBA" id="ARBA00004571"/>
    </source>
</evidence>
<dbReference type="AlphaFoldDB" id="A0A7C9BIR6"/>
<dbReference type="Gene3D" id="2.60.40.1120">
    <property type="entry name" value="Carboxypeptidase-like, regulatory domain"/>
    <property type="match status" value="1"/>
</dbReference>
<comment type="caution">
    <text evidence="10">The sequence shown here is derived from an EMBL/GenBank/DDBJ whole genome shotgun (WGS) entry which is preliminary data.</text>
</comment>
<comment type="similarity">
    <text evidence="7">Belongs to the TonB-dependent receptor family.</text>
</comment>
<dbReference type="Gene3D" id="2.40.170.20">
    <property type="entry name" value="TonB-dependent receptor, beta-barrel domain"/>
    <property type="match status" value="1"/>
</dbReference>
<evidence type="ECO:0000256" key="4">
    <source>
        <dbReference type="ARBA" id="ARBA00022692"/>
    </source>
</evidence>
<evidence type="ECO:0000256" key="2">
    <source>
        <dbReference type="ARBA" id="ARBA00022448"/>
    </source>
</evidence>
<comment type="subcellular location">
    <subcellularLocation>
        <location evidence="1 7">Cell outer membrane</location>
        <topology evidence="1 7">Multi-pass membrane protein</topology>
    </subcellularLocation>
</comment>
<protein>
    <submittedName>
        <fullName evidence="10">SusC/RagA family TonB-linked outer membrane protein</fullName>
    </submittedName>
</protein>
<evidence type="ECO:0000259" key="9">
    <source>
        <dbReference type="Pfam" id="PF07715"/>
    </source>
</evidence>
<evidence type="ECO:0000313" key="11">
    <source>
        <dbReference type="Proteomes" id="UP000479293"/>
    </source>
</evidence>
<accession>A0A7C9BIR6</accession>
<dbReference type="NCBIfam" id="TIGR04056">
    <property type="entry name" value="OMP_RagA_SusC"/>
    <property type="match status" value="1"/>
</dbReference>
<dbReference type="InterPro" id="IPR012910">
    <property type="entry name" value="Plug_dom"/>
</dbReference>
<keyword evidence="11" id="KW-1185">Reference proteome</keyword>
<evidence type="ECO:0000256" key="8">
    <source>
        <dbReference type="SAM" id="SignalP"/>
    </source>
</evidence>
<keyword evidence="3 7" id="KW-1134">Transmembrane beta strand</keyword>
<dbReference type="SUPFAM" id="SSF49464">
    <property type="entry name" value="Carboxypeptidase regulatory domain-like"/>
    <property type="match status" value="1"/>
</dbReference>
<dbReference type="GO" id="GO:0009279">
    <property type="term" value="C:cell outer membrane"/>
    <property type="evidence" value="ECO:0007669"/>
    <property type="project" value="UniProtKB-SubCell"/>
</dbReference>
<feature type="chain" id="PRO_5029003495" evidence="8">
    <location>
        <begin position="22"/>
        <end position="1104"/>
    </location>
</feature>
<keyword evidence="6 7" id="KW-0998">Cell outer membrane</keyword>
<dbReference type="EMBL" id="WHLY01000002">
    <property type="protein sequence ID" value="MPR35263.1"/>
    <property type="molecule type" value="Genomic_DNA"/>
</dbReference>
<dbReference type="SUPFAM" id="SSF56935">
    <property type="entry name" value="Porins"/>
    <property type="match status" value="1"/>
</dbReference>
<dbReference type="Pfam" id="PF13715">
    <property type="entry name" value="CarbopepD_reg_2"/>
    <property type="match status" value="1"/>
</dbReference>
<sequence length="1104" mass="119015">MRKNLLLSLLVVCSTWVYSYAQDRKVTGKISSAEDGSALPGVSVVVKGSNTGTNTDADGNYSVNVPSSNATLVFSFVGTVTQEIEVGNRSVVNVQLASDTKNLQEVVVTAIGIQREKKGLGYAVTGVDADAIAQRSEPDPLRALSAKMPGVTVTGGGGAPGQATKINIRGFNSLTGSTQPLFVVDGIPFDNSVSAGGAGSFASNTGASNRAYDIDPNNIESVSVLKGAAAAALYGSRAVNGVILITTKAGSKKARKGLEVTLNSSYNQEQISKLPEYQDVYMQGSNGNYNGGFIGNWGSPFPSEVDRVNQENFGGRQRYTKDVSLYRFGPDKGKPYPAGFAENPLAPRPNFCVAFPDMCDQYGNGLPYALVPHDIVGGFFQDGKLIENGLNISSTGDKTSLNATLSRMTNEGIVPSQKGTRTSISFGGTAVLANKLNVSGTVNYVNTTTDNPPLGAGFYTDYGGYGNEGSIFGRIFYLPRNFDLNGLPYEYPASGDNLFYRALDNPYWSLKYNRSTSNVNRAYGNMTLSYDITDWLNVLVKGGINTYTDARVRSQAKGGVSAPLGFIRNDNQTFTEQDYNAIISINKDISESISFRAIIGGNANQRARNRQIVTGTDIISKAVTNASATATQIVNQDSRSLRRLYGVYADMQFGYNNMVFVGLTGRKDWSSTLPVDNRTYFYPAATFSFILSEALKFPAAVDNLKLRAAYGKVGSDTDPYNIFNVYPLGTAYRNYAGAVFYNATASNTLNNAELRPEFKTELEAGFEAQLFNNRVGIDVTWFNSDARDQIVQQRIASSSGYDYKVVNAGWINNKGWEIGLTLVPVRLSNGFEWNSNVAFTRIRSIVKDAGPQGEIFLGGTGSSALGTIHRTGEPYGQIFGTKNARDSEGNLLINETLGLPFGMATSQIIGNPNANFTLGWTNTFSFKGFTLTGLLDWRQGGQMYSATAASLLLRGQLANSTDREGLRVVPGVYGDPGTYEAILGDDGQPIKNTTGITAFDSHFSSGYGAYGQDEVNVYDITTLRLRELSLGYSVPKSLLNKTPFGSARITISGRNLWFSTPNMLKGLNFDPETLSSFPDSNIQGFDLGAQPTTRRLGANLVLTF</sequence>
<keyword evidence="5 7" id="KW-0472">Membrane</keyword>
<feature type="domain" description="TonB-dependent receptor plug" evidence="9">
    <location>
        <begin position="120"/>
        <end position="242"/>
    </location>
</feature>
<evidence type="ECO:0000256" key="3">
    <source>
        <dbReference type="ARBA" id="ARBA00022452"/>
    </source>
</evidence>
<dbReference type="PROSITE" id="PS52016">
    <property type="entry name" value="TONB_DEPENDENT_REC_3"/>
    <property type="match status" value="1"/>
</dbReference>
<keyword evidence="4 7" id="KW-0812">Transmembrane</keyword>
<keyword evidence="8" id="KW-0732">Signal</keyword>